<evidence type="ECO:0000313" key="8">
    <source>
        <dbReference type="Proteomes" id="UP000677054"/>
    </source>
</evidence>
<dbReference type="PANTHER" id="PTHR10736">
    <property type="entry name" value="BESTROPHIN"/>
    <property type="match status" value="1"/>
</dbReference>
<comment type="similarity">
    <text evidence="5 6">Belongs to the anion channel-forming bestrophin (TC 1.A.46) family. Calcium-sensitive chloride channel subfamily.</text>
</comment>
<evidence type="ECO:0000313" key="7">
    <source>
        <dbReference type="EMBL" id="CAD7244411.1"/>
    </source>
</evidence>
<keyword evidence="4" id="KW-0472">Membrane</keyword>
<dbReference type="GO" id="GO:0005254">
    <property type="term" value="F:chloride channel activity"/>
    <property type="evidence" value="ECO:0007669"/>
    <property type="project" value="UniProtKB-KW"/>
</dbReference>
<dbReference type="OrthoDB" id="201595at2759"/>
<dbReference type="EMBL" id="CAJPEV010000631">
    <property type="protein sequence ID" value="CAG0887087.1"/>
    <property type="molecule type" value="Genomic_DNA"/>
</dbReference>
<dbReference type="GO" id="GO:0005886">
    <property type="term" value="C:plasma membrane"/>
    <property type="evidence" value="ECO:0007669"/>
    <property type="project" value="UniProtKB-SubCell"/>
</dbReference>
<dbReference type="AlphaFoldDB" id="A0A7R9A353"/>
<organism evidence="7">
    <name type="scientific">Darwinula stevensoni</name>
    <dbReference type="NCBI Taxonomy" id="69355"/>
    <lineage>
        <taxon>Eukaryota</taxon>
        <taxon>Metazoa</taxon>
        <taxon>Ecdysozoa</taxon>
        <taxon>Arthropoda</taxon>
        <taxon>Crustacea</taxon>
        <taxon>Oligostraca</taxon>
        <taxon>Ostracoda</taxon>
        <taxon>Podocopa</taxon>
        <taxon>Podocopida</taxon>
        <taxon>Darwinulocopina</taxon>
        <taxon>Darwinuloidea</taxon>
        <taxon>Darwinulidae</taxon>
        <taxon>Darwinula</taxon>
    </lineage>
</organism>
<evidence type="ECO:0000256" key="2">
    <source>
        <dbReference type="ARBA" id="ARBA00022692"/>
    </source>
</evidence>
<accession>A0A7R9A353</accession>
<dbReference type="Pfam" id="PF01062">
    <property type="entry name" value="Bestrophin"/>
    <property type="match status" value="1"/>
</dbReference>
<keyword evidence="6" id="KW-0406">Ion transport</keyword>
<keyword evidence="6" id="KW-0868">Chloride</keyword>
<evidence type="ECO:0000256" key="1">
    <source>
        <dbReference type="ARBA" id="ARBA00004370"/>
    </source>
</evidence>
<keyword evidence="6" id="KW-0407">Ion channel</keyword>
<dbReference type="GO" id="GO:0034707">
    <property type="term" value="C:chloride channel complex"/>
    <property type="evidence" value="ECO:0007669"/>
    <property type="project" value="UniProtKB-KW"/>
</dbReference>
<evidence type="ECO:0000256" key="6">
    <source>
        <dbReference type="RuleBase" id="RU363126"/>
    </source>
</evidence>
<sequence length="92" mass="10599">MREGLMEEGERRMIEVQARDSMRTLFWIPFTWATSIAHQARDENRIESDTGLRGIVDAVAAVRRTCALCQHVEYIQVPIVYSQVLFRIDSSA</sequence>
<evidence type="ECO:0000256" key="4">
    <source>
        <dbReference type="ARBA" id="ARBA00023136"/>
    </source>
</evidence>
<proteinExistence type="inferred from homology"/>
<keyword evidence="2" id="KW-0812">Transmembrane</keyword>
<comment type="function">
    <text evidence="6">Forms chloride channels.</text>
</comment>
<dbReference type="EMBL" id="LR900148">
    <property type="protein sequence ID" value="CAD7244411.1"/>
    <property type="molecule type" value="Genomic_DNA"/>
</dbReference>
<keyword evidence="6" id="KW-0869">Chloride channel</keyword>
<evidence type="ECO:0000256" key="3">
    <source>
        <dbReference type="ARBA" id="ARBA00022989"/>
    </source>
</evidence>
<keyword evidence="6" id="KW-1003">Cell membrane</keyword>
<reference evidence="7" key="1">
    <citation type="submission" date="2020-11" db="EMBL/GenBank/DDBJ databases">
        <authorList>
            <person name="Tran Van P."/>
        </authorList>
    </citation>
    <scope>NUCLEOTIDE SEQUENCE</scope>
</reference>
<keyword evidence="8" id="KW-1185">Reference proteome</keyword>
<dbReference type="InterPro" id="IPR000615">
    <property type="entry name" value="Bestrophin"/>
</dbReference>
<keyword evidence="3" id="KW-1133">Transmembrane helix</keyword>
<name>A0A7R9A353_9CRUS</name>
<keyword evidence="6" id="KW-0813">Transport</keyword>
<dbReference type="Proteomes" id="UP000677054">
    <property type="component" value="Unassembled WGS sequence"/>
</dbReference>
<comment type="subcellular location">
    <subcellularLocation>
        <location evidence="6">Cell membrane</location>
        <topology evidence="6">Multi-pass membrane protein</topology>
    </subcellularLocation>
    <subcellularLocation>
        <location evidence="1">Membrane</location>
    </subcellularLocation>
</comment>
<dbReference type="InterPro" id="IPR021134">
    <property type="entry name" value="Bestrophin-like"/>
</dbReference>
<evidence type="ECO:0000256" key="5">
    <source>
        <dbReference type="ARBA" id="ARBA00034769"/>
    </source>
</evidence>
<protein>
    <recommendedName>
        <fullName evidence="6">Bestrophin homolog</fullName>
    </recommendedName>
</protein>
<gene>
    <name evidence="7" type="ORF">DSTB1V02_LOCUS4308</name>
</gene>